<evidence type="ECO:0000259" key="12">
    <source>
        <dbReference type="Pfam" id="PF02434"/>
    </source>
</evidence>
<sequence>MLHRSVLCRLLFCAILSVSVLNIFTRAASPFFHQDGRTYAQQHTEELFCPHSTLADDILVVLRTGATESLEKVPVHFRTTLRCVPHFVVHSDLEEEIEGHAVHDVLKHITEETKKKQQDFQLYHQLQEHGRRGADHQKVETSMSGSTQGDYLRTDNAGWQLDKWKFLPMIDQALQEKPNAKWYVFIETDTYLSWNNLLEFLAKFDASKPYYIGKHLFIKDVEFAYGGAGFALSNPAIRKVSQQRSSRVSEYEEFTATHWVGDCALGKVLEDAKVPLYRAFPHFQGDSPASLNPAVSKIDRDLWCYPTITYHHVSPAEIEELWAFEQDWYQRHPILLRHRDIFMELVRPKIGASVPEWNNMAADREYNAHDHSAVDNELERNAWKSFDHCRALCEDQTDCIQFSFDAGSCAISTTFRLGYAESNTRVRSGWMLDRVDDLFRSLEDKCGMQDWYAPQEEMQRELKMRRKRSLPASRV</sequence>
<dbReference type="AlphaFoldDB" id="A0A3M7MGS5"/>
<comment type="subcellular location">
    <subcellularLocation>
        <location evidence="1">Membrane</location>
        <topology evidence="1">Single-pass type II membrane protein</topology>
    </subcellularLocation>
</comment>
<comment type="pathway">
    <text evidence="2">Protein modification; protein glycosylation.</text>
</comment>
<dbReference type="PANTHER" id="PTHR23033:SF47">
    <property type="entry name" value="APPLE DOMAIN-CONTAINING PROTEIN-RELATED"/>
    <property type="match status" value="1"/>
</dbReference>
<evidence type="ECO:0000313" key="14">
    <source>
        <dbReference type="Proteomes" id="UP000265663"/>
    </source>
</evidence>
<dbReference type="EMBL" id="KE747843">
    <property type="protein sequence ID" value="RMZ73746.1"/>
    <property type="molecule type" value="Genomic_DNA"/>
</dbReference>
<dbReference type="Pfam" id="PF02434">
    <property type="entry name" value="Fringe"/>
    <property type="match status" value="1"/>
</dbReference>
<evidence type="ECO:0000256" key="3">
    <source>
        <dbReference type="ARBA" id="ARBA00006462"/>
    </source>
</evidence>
<dbReference type="GO" id="GO:0016020">
    <property type="term" value="C:membrane"/>
    <property type="evidence" value="ECO:0007669"/>
    <property type="project" value="UniProtKB-SubCell"/>
</dbReference>
<comment type="similarity">
    <text evidence="3">Belongs to the glycosyltransferase 31 family. Beta3-Gal-T subfamily.</text>
</comment>
<evidence type="ECO:0000313" key="13">
    <source>
        <dbReference type="EMBL" id="RMZ73746.1"/>
    </source>
</evidence>
<evidence type="ECO:0000256" key="4">
    <source>
        <dbReference type="ARBA" id="ARBA00012557"/>
    </source>
</evidence>
<dbReference type="EC" id="2.4.1.122" evidence="4"/>
<evidence type="ECO:0000256" key="9">
    <source>
        <dbReference type="ARBA" id="ARBA00022968"/>
    </source>
</evidence>
<keyword evidence="7" id="KW-0812">Transmembrane</keyword>
<evidence type="ECO:0000256" key="7">
    <source>
        <dbReference type="ARBA" id="ARBA00022692"/>
    </source>
</evidence>
<accession>A0A3M7MGS5</accession>
<keyword evidence="6 13" id="KW-0808">Transferase</keyword>
<dbReference type="OrthoDB" id="414175at2759"/>
<reference evidence="13 14" key="1">
    <citation type="journal article" date="2014" name="PLoS ONE">
        <title>De novo Genome Assembly of the Fungal Plant Pathogen Pyrenophora semeniperda.</title>
        <authorList>
            <person name="Soliai M.M."/>
            <person name="Meyer S.E."/>
            <person name="Udall J.A."/>
            <person name="Elzinga D.E."/>
            <person name="Hermansen R.A."/>
            <person name="Bodily P.M."/>
            <person name="Hart A.A."/>
            <person name="Coleman C.E."/>
        </authorList>
    </citation>
    <scope>NUCLEOTIDE SEQUENCE [LARGE SCALE GENOMIC DNA]</scope>
    <source>
        <strain evidence="13 14">CCB06</strain>
        <tissue evidence="13">Mycelium</tissue>
    </source>
</reference>
<dbReference type="Proteomes" id="UP000265663">
    <property type="component" value="Unassembled WGS sequence"/>
</dbReference>
<dbReference type="PANTHER" id="PTHR23033">
    <property type="entry name" value="BETA1,3-GALACTOSYLTRANSFERASE"/>
    <property type="match status" value="1"/>
</dbReference>
<keyword evidence="14" id="KW-1185">Reference proteome</keyword>
<keyword evidence="8" id="KW-0547">Nucleotide-binding</keyword>
<evidence type="ECO:0000256" key="5">
    <source>
        <dbReference type="ARBA" id="ARBA00022676"/>
    </source>
</evidence>
<keyword evidence="5" id="KW-0328">Glycosyltransferase</keyword>
<evidence type="ECO:0000256" key="6">
    <source>
        <dbReference type="ARBA" id="ARBA00022679"/>
    </source>
</evidence>
<dbReference type="Gene3D" id="3.90.550.50">
    <property type="match status" value="1"/>
</dbReference>
<feature type="domain" description="Fringe-like glycosyltransferase" evidence="12">
    <location>
        <begin position="178"/>
        <end position="277"/>
    </location>
</feature>
<dbReference type="InterPro" id="IPR026050">
    <property type="entry name" value="C1GALT1/C1GALT1_chp1"/>
</dbReference>
<gene>
    <name evidence="13" type="ORF">GMOD_00004534</name>
</gene>
<evidence type="ECO:0000256" key="11">
    <source>
        <dbReference type="ARBA" id="ARBA00023136"/>
    </source>
</evidence>
<dbReference type="GO" id="GO:0016263">
    <property type="term" value="F:glycoprotein-N-acetylgalactosamine 3-beta-galactosyltransferase activity"/>
    <property type="evidence" value="ECO:0007669"/>
    <property type="project" value="UniProtKB-EC"/>
</dbReference>
<keyword evidence="11" id="KW-0472">Membrane</keyword>
<name>A0A3M7MGS5_9PLEO</name>
<evidence type="ECO:0000256" key="2">
    <source>
        <dbReference type="ARBA" id="ARBA00004922"/>
    </source>
</evidence>
<organism evidence="13 14">
    <name type="scientific">Pyrenophora seminiperda CCB06</name>
    <dbReference type="NCBI Taxonomy" id="1302712"/>
    <lineage>
        <taxon>Eukaryota</taxon>
        <taxon>Fungi</taxon>
        <taxon>Dikarya</taxon>
        <taxon>Ascomycota</taxon>
        <taxon>Pezizomycotina</taxon>
        <taxon>Dothideomycetes</taxon>
        <taxon>Pleosporomycetidae</taxon>
        <taxon>Pleosporales</taxon>
        <taxon>Pleosporineae</taxon>
        <taxon>Pleosporaceae</taxon>
        <taxon>Pyrenophora</taxon>
    </lineage>
</organism>
<evidence type="ECO:0000256" key="8">
    <source>
        <dbReference type="ARBA" id="ARBA00022741"/>
    </source>
</evidence>
<proteinExistence type="inferred from homology"/>
<evidence type="ECO:0000256" key="10">
    <source>
        <dbReference type="ARBA" id="ARBA00022989"/>
    </source>
</evidence>
<dbReference type="InterPro" id="IPR003378">
    <property type="entry name" value="Fringe-like_glycosylTrfase"/>
</dbReference>
<dbReference type="GO" id="GO:0000166">
    <property type="term" value="F:nucleotide binding"/>
    <property type="evidence" value="ECO:0007669"/>
    <property type="project" value="UniProtKB-KW"/>
</dbReference>
<protein>
    <recommendedName>
        <fullName evidence="4">N-acetylgalactosaminide beta-1,3-galactosyltransferase</fullName>
        <ecNumber evidence="4">2.4.1.122</ecNumber>
    </recommendedName>
</protein>
<keyword evidence="10" id="KW-1133">Transmembrane helix</keyword>
<evidence type="ECO:0000256" key="1">
    <source>
        <dbReference type="ARBA" id="ARBA00004606"/>
    </source>
</evidence>
<keyword evidence="9" id="KW-0735">Signal-anchor</keyword>